<feature type="signal peptide" evidence="1">
    <location>
        <begin position="1"/>
        <end position="23"/>
    </location>
</feature>
<name>A0ABS3BJV1_9BACT</name>
<organism evidence="2 3">
    <name type="scientific">Algoriphagus aestuariicola</name>
    <dbReference type="NCBI Taxonomy" id="1852016"/>
    <lineage>
        <taxon>Bacteria</taxon>
        <taxon>Pseudomonadati</taxon>
        <taxon>Bacteroidota</taxon>
        <taxon>Cytophagia</taxon>
        <taxon>Cytophagales</taxon>
        <taxon>Cyclobacteriaceae</taxon>
        <taxon>Algoriphagus</taxon>
    </lineage>
</organism>
<dbReference type="RefSeq" id="WP_206567578.1">
    <property type="nucleotide sequence ID" value="NZ_JAFKCW010000001.1"/>
</dbReference>
<dbReference type="Proteomes" id="UP000664698">
    <property type="component" value="Unassembled WGS sequence"/>
</dbReference>
<proteinExistence type="predicted"/>
<dbReference type="SUPFAM" id="SSF82171">
    <property type="entry name" value="DPP6 N-terminal domain-like"/>
    <property type="match status" value="1"/>
</dbReference>
<evidence type="ECO:0000256" key="1">
    <source>
        <dbReference type="SAM" id="SignalP"/>
    </source>
</evidence>
<gene>
    <name evidence="2" type="ORF">J0A67_01885</name>
</gene>
<evidence type="ECO:0008006" key="4">
    <source>
        <dbReference type="Google" id="ProtNLM"/>
    </source>
</evidence>
<evidence type="ECO:0000313" key="2">
    <source>
        <dbReference type="EMBL" id="MBN7799588.1"/>
    </source>
</evidence>
<keyword evidence="3" id="KW-1185">Reference proteome</keyword>
<keyword evidence="1" id="KW-0732">Signal</keyword>
<reference evidence="2 3" key="1">
    <citation type="submission" date="2021-03" db="EMBL/GenBank/DDBJ databases">
        <title>novel species isolated from a fishpond in China.</title>
        <authorList>
            <person name="Lu H."/>
            <person name="Cai Z."/>
        </authorList>
    </citation>
    <scope>NUCLEOTIDE SEQUENCE [LARGE SCALE GENOMIC DNA]</scope>
    <source>
        <strain evidence="2 3">JCM 31546</strain>
    </source>
</reference>
<feature type="chain" id="PRO_5046346142" description="Integral membrane protein" evidence="1">
    <location>
        <begin position="24"/>
        <end position="294"/>
    </location>
</feature>
<accession>A0ABS3BJV1</accession>
<evidence type="ECO:0000313" key="3">
    <source>
        <dbReference type="Proteomes" id="UP000664698"/>
    </source>
</evidence>
<protein>
    <recommendedName>
        <fullName evidence="4">Integral membrane protein</fullName>
    </recommendedName>
</protein>
<dbReference type="EMBL" id="JAFKCW010000001">
    <property type="protein sequence ID" value="MBN7799588.1"/>
    <property type="molecule type" value="Genomic_DNA"/>
</dbReference>
<sequence length="294" mass="32726">MRFFRSLPCGLAFGLLLSLPSFSQSNSDTEAAVHAATPIRTIENPVLQEMSGLVFSKKHSDRFYTHTDSEGEAAVYILDSAGNELGKIRLEGVENRDWEDIAVGPGPEGESYVYVAEIGDNLAIHETVQIYRFPEPERLSEGASVAPEILTFTYPDGPMDAESFMVDPISGDLFIVSKRDKLNTLFRLKQSDFGKSGVLAEELLKLPFTSAVAADISQDGSQVLIKNYFKVYHWNRNLGESVAEALTRKPKELPYVPEPQGEAIGFQPDGKAYYTISEKRFNILPVLYRYALEN</sequence>
<comment type="caution">
    <text evidence="2">The sequence shown here is derived from an EMBL/GenBank/DDBJ whole genome shotgun (WGS) entry which is preliminary data.</text>
</comment>